<accession>A0A841FQB9</accession>
<proteinExistence type="predicted"/>
<sequence length="153" mass="16838">MPKQEGEPFPTRDHVVDYVTAYEKRYELPIRRPVTVHGVHHDDDHLLIRTDTGDMRARTVISATGTWRSPHPPDIPGRALFGGRQLHTTDYRNPGLGSNGSTTSQAVSVTHHDAPQHHCGHANMITRTRLNTAATLVFVVCSGWCGRCVGVGA</sequence>
<gene>
    <name evidence="1" type="ORF">HNR73_005914</name>
</gene>
<dbReference type="AlphaFoldDB" id="A0A841FQB9"/>
<evidence type="ECO:0000313" key="2">
    <source>
        <dbReference type="Proteomes" id="UP000548476"/>
    </source>
</evidence>
<reference evidence="1 2" key="1">
    <citation type="submission" date="2020-08" db="EMBL/GenBank/DDBJ databases">
        <title>Genomic Encyclopedia of Type Strains, Phase IV (KMG-IV): sequencing the most valuable type-strain genomes for metagenomic binning, comparative biology and taxonomic classification.</title>
        <authorList>
            <person name="Goeker M."/>
        </authorList>
    </citation>
    <scope>NUCLEOTIDE SEQUENCE [LARGE SCALE GENOMIC DNA]</scope>
    <source>
        <strain evidence="1 2">YIM 65646</strain>
    </source>
</reference>
<dbReference type="EMBL" id="JACHGT010000014">
    <property type="protein sequence ID" value="MBB6038034.1"/>
    <property type="molecule type" value="Genomic_DNA"/>
</dbReference>
<dbReference type="InterPro" id="IPR036188">
    <property type="entry name" value="FAD/NAD-bd_sf"/>
</dbReference>
<dbReference type="SUPFAM" id="SSF51905">
    <property type="entry name" value="FAD/NAD(P)-binding domain"/>
    <property type="match status" value="1"/>
</dbReference>
<organism evidence="1 2">
    <name type="scientific">Phytomonospora endophytica</name>
    <dbReference type="NCBI Taxonomy" id="714109"/>
    <lineage>
        <taxon>Bacteria</taxon>
        <taxon>Bacillati</taxon>
        <taxon>Actinomycetota</taxon>
        <taxon>Actinomycetes</taxon>
        <taxon>Micromonosporales</taxon>
        <taxon>Micromonosporaceae</taxon>
        <taxon>Phytomonospora</taxon>
    </lineage>
</organism>
<protein>
    <submittedName>
        <fullName evidence="1">Uncharacterized protein</fullName>
    </submittedName>
</protein>
<dbReference type="Pfam" id="PF13738">
    <property type="entry name" value="Pyr_redox_3"/>
    <property type="match status" value="1"/>
</dbReference>
<evidence type="ECO:0000313" key="1">
    <source>
        <dbReference type="EMBL" id="MBB6038034.1"/>
    </source>
</evidence>
<dbReference type="Gene3D" id="3.50.50.60">
    <property type="entry name" value="FAD/NAD(P)-binding domain"/>
    <property type="match status" value="1"/>
</dbReference>
<comment type="caution">
    <text evidence="1">The sequence shown here is derived from an EMBL/GenBank/DDBJ whole genome shotgun (WGS) entry which is preliminary data.</text>
</comment>
<keyword evidence="2" id="KW-1185">Reference proteome</keyword>
<dbReference type="Proteomes" id="UP000548476">
    <property type="component" value="Unassembled WGS sequence"/>
</dbReference>
<name>A0A841FQB9_9ACTN</name>